<reference evidence="4" key="1">
    <citation type="submission" date="2015-10" db="EMBL/GenBank/DDBJ databases">
        <authorList>
            <person name="Regsiter A."/>
            <person name="william w."/>
        </authorList>
    </citation>
    <scope>NUCLEOTIDE SEQUENCE</scope>
    <source>
        <strain evidence="4">Montdore</strain>
    </source>
</reference>
<dbReference type="GO" id="GO:0008270">
    <property type="term" value="F:zinc ion binding"/>
    <property type="evidence" value="ECO:0007669"/>
    <property type="project" value="InterPro"/>
</dbReference>
<dbReference type="Proteomes" id="UP001412239">
    <property type="component" value="Unassembled WGS sequence"/>
</dbReference>
<accession>A0A292Q4J3</accession>
<feature type="compositionally biased region" description="Basic and acidic residues" evidence="2">
    <location>
        <begin position="477"/>
        <end position="487"/>
    </location>
</feature>
<feature type="region of interest" description="Disordered" evidence="2">
    <location>
        <begin position="1379"/>
        <end position="1422"/>
    </location>
</feature>
<feature type="compositionally biased region" description="Acidic residues" evidence="2">
    <location>
        <begin position="1081"/>
        <end position="1091"/>
    </location>
</feature>
<dbReference type="InterPro" id="IPR027450">
    <property type="entry name" value="AlkB-like"/>
</dbReference>
<feature type="compositionally biased region" description="Basic residues" evidence="2">
    <location>
        <begin position="521"/>
        <end position="530"/>
    </location>
</feature>
<keyword evidence="5" id="KW-1185">Reference proteome</keyword>
<feature type="compositionally biased region" description="Polar residues" evidence="2">
    <location>
        <begin position="1458"/>
        <end position="1476"/>
    </location>
</feature>
<feature type="compositionally biased region" description="Polar residues" evidence="2">
    <location>
        <begin position="1166"/>
        <end position="1181"/>
    </location>
</feature>
<feature type="region of interest" description="Disordered" evidence="2">
    <location>
        <begin position="1458"/>
        <end position="1494"/>
    </location>
</feature>
<dbReference type="Pfam" id="PF13532">
    <property type="entry name" value="2OG-FeII_Oxy_2"/>
    <property type="match status" value="1"/>
</dbReference>
<dbReference type="InterPro" id="IPR037151">
    <property type="entry name" value="AlkB-like_sf"/>
</dbReference>
<gene>
    <name evidence="4" type="ORF">GSTUAT00001277001</name>
</gene>
<feature type="region of interest" description="Disordered" evidence="2">
    <location>
        <begin position="1159"/>
        <end position="1181"/>
    </location>
</feature>
<feature type="compositionally biased region" description="Polar residues" evidence="2">
    <location>
        <begin position="312"/>
        <end position="328"/>
    </location>
</feature>
<dbReference type="SUPFAM" id="SSF51197">
    <property type="entry name" value="Clavaminate synthase-like"/>
    <property type="match status" value="1"/>
</dbReference>
<evidence type="ECO:0000313" key="5">
    <source>
        <dbReference type="Proteomes" id="UP001412239"/>
    </source>
</evidence>
<feature type="compositionally biased region" description="Polar residues" evidence="2">
    <location>
        <begin position="1336"/>
        <end position="1356"/>
    </location>
</feature>
<dbReference type="PROSITE" id="PS00463">
    <property type="entry name" value="ZN2_CY6_FUNGAL_1"/>
    <property type="match status" value="1"/>
</dbReference>
<dbReference type="GO" id="GO:0000981">
    <property type="term" value="F:DNA-binding transcription factor activity, RNA polymerase II-specific"/>
    <property type="evidence" value="ECO:0007669"/>
    <property type="project" value="InterPro"/>
</dbReference>
<dbReference type="EMBL" id="LN890956">
    <property type="protein sequence ID" value="CUS14752.1"/>
    <property type="molecule type" value="Genomic_DNA"/>
</dbReference>
<feature type="region of interest" description="Disordered" evidence="2">
    <location>
        <begin position="495"/>
        <end position="533"/>
    </location>
</feature>
<feature type="region of interest" description="Disordered" evidence="2">
    <location>
        <begin position="1308"/>
        <end position="1363"/>
    </location>
</feature>
<evidence type="ECO:0000313" key="4">
    <source>
        <dbReference type="EMBL" id="CUS14752.1"/>
    </source>
</evidence>
<feature type="compositionally biased region" description="Basic residues" evidence="2">
    <location>
        <begin position="280"/>
        <end position="293"/>
    </location>
</feature>
<feature type="region of interest" description="Disordered" evidence="2">
    <location>
        <begin position="468"/>
        <end position="487"/>
    </location>
</feature>
<feature type="compositionally biased region" description="Low complexity" evidence="2">
    <location>
        <begin position="43"/>
        <end position="53"/>
    </location>
</feature>
<evidence type="ECO:0000259" key="3">
    <source>
        <dbReference type="PROSITE" id="PS50048"/>
    </source>
</evidence>
<keyword evidence="1" id="KW-0539">Nucleus</keyword>
<organism evidence="4 5">
    <name type="scientific">Tuber aestivum</name>
    <name type="common">summer truffle</name>
    <dbReference type="NCBI Taxonomy" id="59557"/>
    <lineage>
        <taxon>Eukaryota</taxon>
        <taxon>Fungi</taxon>
        <taxon>Dikarya</taxon>
        <taxon>Ascomycota</taxon>
        <taxon>Pezizomycotina</taxon>
        <taxon>Pezizomycetes</taxon>
        <taxon>Pezizales</taxon>
        <taxon>Tuberaceae</taxon>
        <taxon>Tuber</taxon>
    </lineage>
</organism>
<feature type="compositionally biased region" description="Basic and acidic residues" evidence="2">
    <location>
        <begin position="1394"/>
        <end position="1407"/>
    </location>
</feature>
<feature type="region of interest" description="Disordered" evidence="2">
    <location>
        <begin position="272"/>
        <end position="380"/>
    </location>
</feature>
<dbReference type="PROSITE" id="PS50048">
    <property type="entry name" value="ZN2_CY6_FUNGAL_2"/>
    <property type="match status" value="1"/>
</dbReference>
<dbReference type="Gene3D" id="2.60.120.590">
    <property type="entry name" value="Alpha-ketoglutarate-dependent dioxygenase AlkB-like"/>
    <property type="match status" value="1"/>
</dbReference>
<feature type="domain" description="Zn(2)-C6 fungal-type" evidence="3">
    <location>
        <begin position="433"/>
        <end position="460"/>
    </location>
</feature>
<feature type="compositionally biased region" description="Low complexity" evidence="2">
    <location>
        <begin position="1477"/>
        <end position="1486"/>
    </location>
</feature>
<protein>
    <recommendedName>
        <fullName evidence="3">Zn(2)-C6 fungal-type domain-containing protein</fullName>
    </recommendedName>
</protein>
<evidence type="ECO:0000256" key="2">
    <source>
        <dbReference type="SAM" id="MobiDB-lite"/>
    </source>
</evidence>
<dbReference type="Pfam" id="PF00172">
    <property type="entry name" value="Zn_clus"/>
    <property type="match status" value="1"/>
</dbReference>
<proteinExistence type="predicted"/>
<name>A0A292Q4J3_9PEZI</name>
<feature type="region of interest" description="Disordered" evidence="2">
    <location>
        <begin position="1"/>
        <end position="74"/>
    </location>
</feature>
<evidence type="ECO:0000256" key="1">
    <source>
        <dbReference type="ARBA" id="ARBA00023242"/>
    </source>
</evidence>
<feature type="compositionally biased region" description="Low complexity" evidence="2">
    <location>
        <begin position="1410"/>
        <end position="1421"/>
    </location>
</feature>
<sequence>MHDHNSLEVQDSHAGTGSAGVEDNVTLPQPSTPIGHLGRADGSSSSPLSEAPSFLNSPVSIKAEDGGDELEEGRTGSAFAAPALRSGARRTRIDVCAVAELVDVLRVPDTEPDKPTISFRRTSQRVRDYMALRNSGTRTPSKISPPATRRRLKNTMKLPVNLKKKNTGHKLASPEISDMALPNSTLKRKHQGGGQNLWGFRATKTVSTVAAPETEPACDRAKSLPPRYTSKSGTGNTVLGRARRYSGDQEPGGLEPLAGVRGVIGKDTMHANYRLETRLKPRKPATKSARRKPGIGNPPPRTIELGKEEHSASNSVPNCSKDSEPTLSSDEDEVFESCTEDEGPPLGPGSIVLNEGLSPETPSAERSANHEFGGSPKISDENALKKQKLNDGQALALSKTKASGEPNELDVRDPRVHKDAFQLVEGVLCVPLGCDRCRETRSFCDRALPCDKCERTGYTCERETGWLRARPKQQRSKQGDPDPRLDVRTPMLTKLRSATLPPHPEKSSSVNLENLPPRNTPIRRRGRPRKSNVNGEIECEVKSEIKNTRNQKLLPWSSIDFQEGKPPGIRKPEVWCETRQELCESLPYYRSYQAGCYGHDGLVHGYLLDGFASPRDYISSKVIISHSGGKSGTDDSGQRRLLTDQTIDDNTIKYLIKNMKQKWPLVLIMGNQCTNSPSKVPHRYCVMDWFKVTASWAEKDPLSQCIRWKFRFEKLDANVDGWWAATPSEEPNPPQEMTKASCLSCEKESPHIYEQGWACLNPKCKSFWMLGDAGMPADLTYTENFLGCRTPWPEDFQQPPNSLAPPLDTEHSAHVESGGVSRPFWKGMCCPKCGRLSCRELWAGWLCPTCKFSYTPRRVVFDAARLADPHRPVYTGPAIPNNLHHEEIASGRFVRDGLTVVQYQLGDCGTVTHILANKVSNSRPEDANWLLENYQNRDMPFRRFPMKCHHSQGRLLTQQFMYNCGAPYKFIVDVNSLPFDDSPPVVLKALSLIHQRVQLIHPEAQFNEVLNVGYFEKQKMDYHDDGEEGLGETVASISLGSSARMKFRVKSKYKDDRHCWTTEPEKHCQDAGSGNSIYNDENLEDEEEEGSGETAGLQPNGASTRAKGRSNKAMLDLCLNHGDVMVMKGAGIQTHWEHTVIPTGLFRIAATARYIAHNTPGRASKKQTTGGASTDGNDTTLPLTGTKLIKAEDSTTDVGDIQVTSTDELCRPDHTEVIGEKPNFSQSPVGLHESEFTTPPTATVSQEVSPISAVLFPPKDPQGLDTYPPSGVSHHSPFTQNMSTLTGPAPPSEEIAPHTYSGHQIRSVPHLQNMGPPYTPLPTNKPGSYSGFPPQELNSSNSNYFPTPQSQITSPYHPSPYGQELTLGDRSSYMAHPVLHGQSSLGYPSGGDSSYEHYPRSEAHEGSEQTNNLPNTLSTTSQRSNVYHNIFPGSGWGTNESQSSIPGRETLMHQSNIPNHFQDYNNNSEAKNPTVNSTSPSTTYSTHNGHPQLF</sequence>
<feature type="region of interest" description="Disordered" evidence="2">
    <location>
        <begin position="1064"/>
        <end position="1109"/>
    </location>
</feature>
<feature type="compositionally biased region" description="Acidic residues" evidence="2">
    <location>
        <begin position="329"/>
        <end position="343"/>
    </location>
</feature>
<feature type="region of interest" description="Disordered" evidence="2">
    <location>
        <begin position="211"/>
        <end position="239"/>
    </location>
</feature>
<dbReference type="CDD" id="cd00067">
    <property type="entry name" value="GAL4"/>
    <property type="match status" value="1"/>
</dbReference>
<dbReference type="InterPro" id="IPR001138">
    <property type="entry name" value="Zn2Cys6_DnaBD"/>
</dbReference>